<proteinExistence type="predicted"/>
<gene>
    <name evidence="3" type="ORF">CLODIP_2_CD01846</name>
</gene>
<evidence type="ECO:0000256" key="2">
    <source>
        <dbReference type="SAM" id="SignalP"/>
    </source>
</evidence>
<evidence type="ECO:0000256" key="1">
    <source>
        <dbReference type="SAM" id="MobiDB-lite"/>
    </source>
</evidence>
<sequence>MIQRTIMVRTTMVFFLATGGTVLQKDGESNGEGVFAASNAVKPHLDPPQPPPFPTRHPDLPQFNDAQPTTGHLKNSTVSSDLPQTELNRQNIPHFN</sequence>
<dbReference type="Proteomes" id="UP000494165">
    <property type="component" value="Unassembled WGS sequence"/>
</dbReference>
<evidence type="ECO:0000313" key="4">
    <source>
        <dbReference type="Proteomes" id="UP000494165"/>
    </source>
</evidence>
<feature type="compositionally biased region" description="Polar residues" evidence="1">
    <location>
        <begin position="64"/>
        <end position="96"/>
    </location>
</feature>
<feature type="compositionally biased region" description="Pro residues" evidence="1">
    <location>
        <begin position="46"/>
        <end position="55"/>
    </location>
</feature>
<keyword evidence="4" id="KW-1185">Reference proteome</keyword>
<protein>
    <submittedName>
        <fullName evidence="3">Uncharacterized protein</fullName>
    </submittedName>
</protein>
<accession>A0A8S1C8D0</accession>
<comment type="caution">
    <text evidence="3">The sequence shown here is derived from an EMBL/GenBank/DDBJ whole genome shotgun (WGS) entry which is preliminary data.</text>
</comment>
<feature type="chain" id="PRO_5035871127" evidence="2">
    <location>
        <begin position="25"/>
        <end position="96"/>
    </location>
</feature>
<feature type="signal peptide" evidence="2">
    <location>
        <begin position="1"/>
        <end position="24"/>
    </location>
</feature>
<reference evidence="3 4" key="1">
    <citation type="submission" date="2020-04" db="EMBL/GenBank/DDBJ databases">
        <authorList>
            <person name="Alioto T."/>
            <person name="Alioto T."/>
            <person name="Gomez Garrido J."/>
        </authorList>
    </citation>
    <scope>NUCLEOTIDE SEQUENCE [LARGE SCALE GENOMIC DNA]</scope>
</reference>
<organism evidence="3 4">
    <name type="scientific">Cloeon dipterum</name>
    <dbReference type="NCBI Taxonomy" id="197152"/>
    <lineage>
        <taxon>Eukaryota</taxon>
        <taxon>Metazoa</taxon>
        <taxon>Ecdysozoa</taxon>
        <taxon>Arthropoda</taxon>
        <taxon>Hexapoda</taxon>
        <taxon>Insecta</taxon>
        <taxon>Pterygota</taxon>
        <taxon>Palaeoptera</taxon>
        <taxon>Ephemeroptera</taxon>
        <taxon>Pisciforma</taxon>
        <taxon>Baetidae</taxon>
        <taxon>Cloeon</taxon>
    </lineage>
</organism>
<evidence type="ECO:0000313" key="3">
    <source>
        <dbReference type="EMBL" id="CAB3361899.1"/>
    </source>
</evidence>
<name>A0A8S1C8D0_9INSE</name>
<feature type="region of interest" description="Disordered" evidence="1">
    <location>
        <begin position="40"/>
        <end position="96"/>
    </location>
</feature>
<keyword evidence="2" id="KW-0732">Signal</keyword>
<dbReference type="EMBL" id="CADEPI010000007">
    <property type="protein sequence ID" value="CAB3361899.1"/>
    <property type="molecule type" value="Genomic_DNA"/>
</dbReference>
<dbReference type="AlphaFoldDB" id="A0A8S1C8D0"/>